<feature type="transmembrane region" description="Helical" evidence="2">
    <location>
        <begin position="87"/>
        <end position="107"/>
    </location>
</feature>
<dbReference type="EMBL" id="MU865322">
    <property type="protein sequence ID" value="KAK4228184.1"/>
    <property type="molecule type" value="Genomic_DNA"/>
</dbReference>
<evidence type="ECO:0000259" key="5">
    <source>
        <dbReference type="Pfam" id="PF10355"/>
    </source>
</evidence>
<feature type="transmembrane region" description="Helical" evidence="2">
    <location>
        <begin position="415"/>
        <end position="432"/>
    </location>
</feature>
<evidence type="ECO:0000259" key="4">
    <source>
        <dbReference type="Pfam" id="PF10348"/>
    </source>
</evidence>
<evidence type="ECO:0000313" key="7">
    <source>
        <dbReference type="Proteomes" id="UP001301958"/>
    </source>
</evidence>
<dbReference type="Pfam" id="PF10355">
    <property type="entry name" value="Ytp1"/>
    <property type="match status" value="1"/>
</dbReference>
<dbReference type="InterPro" id="IPR018827">
    <property type="entry name" value="YTP1_C"/>
</dbReference>
<feature type="transmembrane region" description="Helical" evidence="2">
    <location>
        <begin position="123"/>
        <end position="144"/>
    </location>
</feature>
<feature type="domain" description="Protein YTP1-like C-terminal" evidence="5">
    <location>
        <begin position="257"/>
        <end position="541"/>
    </location>
</feature>
<keyword evidence="3" id="KW-0732">Signal</keyword>
<feature type="domain" description="DUF2427" evidence="4">
    <location>
        <begin position="42"/>
        <end position="142"/>
    </location>
</feature>
<feature type="transmembrane region" description="Helical" evidence="2">
    <location>
        <begin position="333"/>
        <end position="351"/>
    </location>
</feature>
<protein>
    <submittedName>
        <fullName evidence="6">Integral membrane protein</fullName>
    </submittedName>
</protein>
<gene>
    <name evidence="6" type="ORF">QBC38DRAFT_165693</name>
</gene>
<sequence length="560" mass="61801">MKPPRLLPLFALLITTTLASKSHSHGDGMIKTSADIPLPSDQYPPTYFVLPDSKTIIYLHITLMTLSWVFILPIAVMLSLVRSRYTLLLQFLFAGFNAAGLLLGVVYNASTQDLYPNNAHHKLGWVVSFTVGIQILIGMLGRVAGVFEKMKRGGYGYDLVSRENMVEHELKYYVGERRRFSNDSGQGTELESESSGSGSQPLSPVVESFEDVVMEDEVKVGKAHKVVARLAGKISDRFWKVLLLGYNLVDRVILVLGFVAFATGIVTYGRFFEGSGIFSGLAHWIKGGVFFWLGIFTLGRWAGCFGELGWAWNVAPKCPNASWRPSAEFVESFLIFFYGSTNIFLEHLGGWGGEWSAQDLEHVSITVLFIGGGLCGMLIESVRIRTLLNHTVAAELETALEEDEEKLREPETYSFSLNPMPALVILLLGLMMSSHTQQSMISSMVHKQWGNLLTGASFARGFTYVLVYLRPPKSVFPSRPPTELLTAFGLISGGIIFMASASDTVSGMIHYQLDAMFMYTVTMGLVGLLMAWVIICVAIKGWAARVESAAHKRRRGGSLA</sequence>
<feature type="chain" id="PRO_5042859305" evidence="3">
    <location>
        <begin position="20"/>
        <end position="560"/>
    </location>
</feature>
<evidence type="ECO:0000313" key="6">
    <source>
        <dbReference type="EMBL" id="KAK4228184.1"/>
    </source>
</evidence>
<keyword evidence="7" id="KW-1185">Reference proteome</keyword>
<comment type="caution">
    <text evidence="6">The sequence shown here is derived from an EMBL/GenBank/DDBJ whole genome shotgun (WGS) entry which is preliminary data.</text>
</comment>
<feature type="transmembrane region" description="Helical" evidence="2">
    <location>
        <begin position="57"/>
        <end position="80"/>
    </location>
</feature>
<keyword evidence="2" id="KW-1133">Transmembrane helix</keyword>
<dbReference type="Pfam" id="PF10348">
    <property type="entry name" value="DUF2427"/>
    <property type="match status" value="1"/>
</dbReference>
<evidence type="ECO:0000256" key="2">
    <source>
        <dbReference type="SAM" id="Phobius"/>
    </source>
</evidence>
<feature type="transmembrane region" description="Helical" evidence="2">
    <location>
        <begin position="248"/>
        <end position="269"/>
    </location>
</feature>
<feature type="compositionally biased region" description="Low complexity" evidence="1">
    <location>
        <begin position="184"/>
        <end position="203"/>
    </location>
</feature>
<keyword evidence="2" id="KW-0472">Membrane</keyword>
<feature type="transmembrane region" description="Helical" evidence="2">
    <location>
        <begin position="289"/>
        <end position="312"/>
    </location>
</feature>
<dbReference type="InterPro" id="IPR018825">
    <property type="entry name" value="DUF2427"/>
</dbReference>
<feature type="region of interest" description="Disordered" evidence="1">
    <location>
        <begin position="180"/>
        <end position="203"/>
    </location>
</feature>
<accession>A0AAN7H5E4</accession>
<feature type="transmembrane region" description="Helical" evidence="2">
    <location>
        <begin position="452"/>
        <end position="469"/>
    </location>
</feature>
<keyword evidence="2" id="KW-0812">Transmembrane</keyword>
<proteinExistence type="predicted"/>
<reference evidence="6" key="2">
    <citation type="submission" date="2023-05" db="EMBL/GenBank/DDBJ databases">
        <authorList>
            <consortium name="Lawrence Berkeley National Laboratory"/>
            <person name="Steindorff A."/>
            <person name="Hensen N."/>
            <person name="Bonometti L."/>
            <person name="Westerberg I."/>
            <person name="Brannstrom I.O."/>
            <person name="Guillou S."/>
            <person name="Cros-Aarteil S."/>
            <person name="Calhoun S."/>
            <person name="Haridas S."/>
            <person name="Kuo A."/>
            <person name="Mondo S."/>
            <person name="Pangilinan J."/>
            <person name="Riley R."/>
            <person name="Labutti K."/>
            <person name="Andreopoulos B."/>
            <person name="Lipzen A."/>
            <person name="Chen C."/>
            <person name="Yanf M."/>
            <person name="Daum C."/>
            <person name="Ng V."/>
            <person name="Clum A."/>
            <person name="Ohm R."/>
            <person name="Martin F."/>
            <person name="Silar P."/>
            <person name="Natvig D."/>
            <person name="Lalanne C."/>
            <person name="Gautier V."/>
            <person name="Ament-Velasquez S.L."/>
            <person name="Kruys A."/>
            <person name="Hutchinson M.I."/>
            <person name="Powell A.J."/>
            <person name="Barry K."/>
            <person name="Miller A.N."/>
            <person name="Grigoriev I.V."/>
            <person name="Debuchy R."/>
            <person name="Gladieux P."/>
            <person name="Thoren M.H."/>
            <person name="Johannesson H."/>
        </authorList>
    </citation>
    <scope>NUCLEOTIDE SEQUENCE</scope>
    <source>
        <strain evidence="6">CBS 990.96</strain>
    </source>
</reference>
<dbReference type="PANTHER" id="PTHR31685:SF3">
    <property type="entry name" value="INTEGRAL MEMBRANE PROTEIN (AFU_ORTHOLOGUE AFUA_6G12730)"/>
    <property type="match status" value="1"/>
</dbReference>
<organism evidence="6 7">
    <name type="scientific">Podospora fimiseda</name>
    <dbReference type="NCBI Taxonomy" id="252190"/>
    <lineage>
        <taxon>Eukaryota</taxon>
        <taxon>Fungi</taxon>
        <taxon>Dikarya</taxon>
        <taxon>Ascomycota</taxon>
        <taxon>Pezizomycotina</taxon>
        <taxon>Sordariomycetes</taxon>
        <taxon>Sordariomycetidae</taxon>
        <taxon>Sordariales</taxon>
        <taxon>Podosporaceae</taxon>
        <taxon>Podospora</taxon>
    </lineage>
</organism>
<feature type="transmembrane region" description="Helical" evidence="2">
    <location>
        <begin position="481"/>
        <end position="501"/>
    </location>
</feature>
<dbReference type="AlphaFoldDB" id="A0AAN7H5E4"/>
<feature type="transmembrane region" description="Helical" evidence="2">
    <location>
        <begin position="521"/>
        <end position="543"/>
    </location>
</feature>
<name>A0AAN7H5E4_9PEZI</name>
<evidence type="ECO:0000256" key="3">
    <source>
        <dbReference type="SAM" id="SignalP"/>
    </source>
</evidence>
<evidence type="ECO:0000256" key="1">
    <source>
        <dbReference type="SAM" id="MobiDB-lite"/>
    </source>
</evidence>
<dbReference type="Proteomes" id="UP001301958">
    <property type="component" value="Unassembled WGS sequence"/>
</dbReference>
<dbReference type="Gene3D" id="1.20.120.1770">
    <property type="match status" value="1"/>
</dbReference>
<feature type="signal peptide" evidence="3">
    <location>
        <begin position="1"/>
        <end position="19"/>
    </location>
</feature>
<reference evidence="6" key="1">
    <citation type="journal article" date="2023" name="Mol. Phylogenet. Evol.">
        <title>Genome-scale phylogeny and comparative genomics of the fungal order Sordariales.</title>
        <authorList>
            <person name="Hensen N."/>
            <person name="Bonometti L."/>
            <person name="Westerberg I."/>
            <person name="Brannstrom I.O."/>
            <person name="Guillou S."/>
            <person name="Cros-Aarteil S."/>
            <person name="Calhoun S."/>
            <person name="Haridas S."/>
            <person name="Kuo A."/>
            <person name="Mondo S."/>
            <person name="Pangilinan J."/>
            <person name="Riley R."/>
            <person name="LaButti K."/>
            <person name="Andreopoulos B."/>
            <person name="Lipzen A."/>
            <person name="Chen C."/>
            <person name="Yan M."/>
            <person name="Daum C."/>
            <person name="Ng V."/>
            <person name="Clum A."/>
            <person name="Steindorff A."/>
            <person name="Ohm R.A."/>
            <person name="Martin F."/>
            <person name="Silar P."/>
            <person name="Natvig D.O."/>
            <person name="Lalanne C."/>
            <person name="Gautier V."/>
            <person name="Ament-Velasquez S.L."/>
            <person name="Kruys A."/>
            <person name="Hutchinson M.I."/>
            <person name="Powell A.J."/>
            <person name="Barry K."/>
            <person name="Miller A.N."/>
            <person name="Grigoriev I.V."/>
            <person name="Debuchy R."/>
            <person name="Gladieux P."/>
            <person name="Hiltunen Thoren M."/>
            <person name="Johannesson H."/>
        </authorList>
    </citation>
    <scope>NUCLEOTIDE SEQUENCE</scope>
    <source>
        <strain evidence="6">CBS 990.96</strain>
    </source>
</reference>
<feature type="transmembrane region" description="Helical" evidence="2">
    <location>
        <begin position="363"/>
        <end position="379"/>
    </location>
</feature>
<dbReference type="PANTHER" id="PTHR31685">
    <property type="entry name" value="INTEGRAL MEMBRANE PROTEIN (AFU_ORTHOLOGUE AFUA_6G12730)-RELATED"/>
    <property type="match status" value="1"/>
</dbReference>